<reference evidence="1 2" key="1">
    <citation type="submission" date="2017-02" db="EMBL/GenBank/DDBJ databases">
        <title>Bacillus pseudomycoides isolate FSL K6-0042.</title>
        <authorList>
            <person name="Kovac J."/>
        </authorList>
    </citation>
    <scope>NUCLEOTIDE SEQUENCE [LARGE SCALE GENOMIC DNA]</scope>
    <source>
        <strain evidence="1 2">FSL K6-0042</strain>
    </source>
</reference>
<dbReference type="EMBL" id="MWPX01000002">
    <property type="protein sequence ID" value="OUM50275.1"/>
    <property type="molecule type" value="Genomic_DNA"/>
</dbReference>
<name>A0A1Y3MIL7_9BACI</name>
<comment type="caution">
    <text evidence="1">The sequence shown here is derived from an EMBL/GenBank/DDBJ whole genome shotgun (WGS) entry which is preliminary data.</text>
</comment>
<evidence type="ECO:0000313" key="1">
    <source>
        <dbReference type="EMBL" id="OUM50275.1"/>
    </source>
</evidence>
<sequence length="174" mass="20394">MSKQYKRRLWRVCKSAWKSQTAALYETGSPFFKQLVRVLRRGHSQDYYFITRKYKILNGGVITIYGHQKLESIQFYVEDMPDRDDKWICIGTVEKYPLFINKIDGEVSCLFGDLIDQNFVIESYGDFSSFLENYFLGSQYIDIGLSFVEAGGIRNSIGSKDDEWYKLLELNRLV</sequence>
<organism evidence="1 2">
    <name type="scientific">Bacillus pseudomycoides</name>
    <dbReference type="NCBI Taxonomy" id="64104"/>
    <lineage>
        <taxon>Bacteria</taxon>
        <taxon>Bacillati</taxon>
        <taxon>Bacillota</taxon>
        <taxon>Bacilli</taxon>
        <taxon>Bacillales</taxon>
        <taxon>Bacillaceae</taxon>
        <taxon>Bacillus</taxon>
        <taxon>Bacillus cereus group</taxon>
    </lineage>
</organism>
<proteinExistence type="predicted"/>
<accession>A0A1Y3MIL7</accession>
<dbReference type="AlphaFoldDB" id="A0A1Y3MIL7"/>
<dbReference type="Proteomes" id="UP000195321">
    <property type="component" value="Unassembled WGS sequence"/>
</dbReference>
<evidence type="ECO:0000313" key="2">
    <source>
        <dbReference type="Proteomes" id="UP000195321"/>
    </source>
</evidence>
<gene>
    <name evidence="1" type="ORF">BW425_04130</name>
</gene>
<dbReference type="RefSeq" id="WP_016115360.1">
    <property type="nucleotide sequence ID" value="NZ_CP189809.1"/>
</dbReference>
<protein>
    <submittedName>
        <fullName evidence="1">Uncharacterized protein</fullName>
    </submittedName>
</protein>